<feature type="compositionally biased region" description="Basic and acidic residues" evidence="7">
    <location>
        <begin position="573"/>
        <end position="596"/>
    </location>
</feature>
<dbReference type="Pfam" id="PF08627">
    <property type="entry name" value="CRT-like"/>
    <property type="match status" value="1"/>
</dbReference>
<evidence type="ECO:0000256" key="7">
    <source>
        <dbReference type="SAM" id="MobiDB-lite"/>
    </source>
</evidence>
<feature type="region of interest" description="Disordered" evidence="7">
    <location>
        <begin position="759"/>
        <end position="862"/>
    </location>
</feature>
<feature type="compositionally biased region" description="Basic and acidic residues" evidence="7">
    <location>
        <begin position="774"/>
        <end position="789"/>
    </location>
</feature>
<dbReference type="PANTHER" id="PTHR31326:SF1">
    <property type="entry name" value="PROTEIN CLT2, CHLOROPLASTIC"/>
    <property type="match status" value="1"/>
</dbReference>
<proteinExistence type="inferred from homology"/>
<evidence type="ECO:0000256" key="2">
    <source>
        <dbReference type="ARBA" id="ARBA00006690"/>
    </source>
</evidence>
<evidence type="ECO:0000256" key="4">
    <source>
        <dbReference type="ARBA" id="ARBA00022692"/>
    </source>
</evidence>
<feature type="transmembrane region" description="Helical" evidence="8">
    <location>
        <begin position="697"/>
        <end position="717"/>
    </location>
</feature>
<feature type="region of interest" description="Disordered" evidence="7">
    <location>
        <begin position="1"/>
        <end position="40"/>
    </location>
</feature>
<dbReference type="InterPro" id="IPR037185">
    <property type="entry name" value="EmrE-like"/>
</dbReference>
<organism evidence="9">
    <name type="scientific">Neospora caninum (strain Liverpool)</name>
    <dbReference type="NCBI Taxonomy" id="572307"/>
    <lineage>
        <taxon>Eukaryota</taxon>
        <taxon>Sar</taxon>
        <taxon>Alveolata</taxon>
        <taxon>Apicomplexa</taxon>
        <taxon>Conoidasida</taxon>
        <taxon>Coccidia</taxon>
        <taxon>Eucoccidiorida</taxon>
        <taxon>Eimeriorina</taxon>
        <taxon>Sarcocystidae</taxon>
        <taxon>Neospora</taxon>
    </lineage>
</organism>
<feature type="compositionally biased region" description="Basic and acidic residues" evidence="7">
    <location>
        <begin position="353"/>
        <end position="395"/>
    </location>
</feature>
<feature type="region of interest" description="Disordered" evidence="7">
    <location>
        <begin position="499"/>
        <end position="614"/>
    </location>
</feature>
<feature type="compositionally biased region" description="Basic and acidic residues" evidence="7">
    <location>
        <begin position="798"/>
        <end position="807"/>
    </location>
</feature>
<feature type="region of interest" description="Disordered" evidence="7">
    <location>
        <begin position="628"/>
        <end position="687"/>
    </location>
</feature>
<feature type="compositionally biased region" description="Basic and acidic residues" evidence="7">
    <location>
        <begin position="547"/>
        <end position="564"/>
    </location>
</feature>
<feature type="transmembrane region" description="Helical" evidence="8">
    <location>
        <begin position="1040"/>
        <end position="1060"/>
    </location>
</feature>
<keyword evidence="4 8" id="KW-0812">Transmembrane</keyword>
<dbReference type="EMBL" id="LN714485">
    <property type="protein sequence ID" value="CEL68749.1"/>
    <property type="molecule type" value="Genomic_DNA"/>
</dbReference>
<feature type="compositionally biased region" description="Basic and acidic residues" evidence="7">
    <location>
        <begin position="422"/>
        <end position="432"/>
    </location>
</feature>
<feature type="region of interest" description="Disordered" evidence="7">
    <location>
        <begin position="353"/>
        <end position="447"/>
    </location>
</feature>
<feature type="transmembrane region" description="Helical" evidence="8">
    <location>
        <begin position="980"/>
        <end position="1005"/>
    </location>
</feature>
<feature type="compositionally biased region" description="Basic and acidic residues" evidence="7">
    <location>
        <begin position="885"/>
        <end position="904"/>
    </location>
</feature>
<dbReference type="PANTHER" id="PTHR31326">
    <property type="entry name" value="PROTEIN CLT2, CHLOROPLASTIC"/>
    <property type="match status" value="1"/>
</dbReference>
<feature type="compositionally biased region" description="Low complexity" evidence="7">
    <location>
        <begin position="648"/>
        <end position="671"/>
    </location>
</feature>
<evidence type="ECO:0000256" key="1">
    <source>
        <dbReference type="ARBA" id="ARBA00004141"/>
    </source>
</evidence>
<dbReference type="InterPro" id="IPR013936">
    <property type="entry name" value="CRT-like"/>
</dbReference>
<feature type="transmembrane region" description="Helical" evidence="8">
    <location>
        <begin position="221"/>
        <end position="243"/>
    </location>
</feature>
<keyword evidence="6 8" id="KW-0472">Membrane</keyword>
<dbReference type="AlphaFoldDB" id="A0A0F7UFK9"/>
<feature type="transmembrane region" description="Helical" evidence="8">
    <location>
        <begin position="1067"/>
        <end position="1087"/>
    </location>
</feature>
<feature type="compositionally biased region" description="Basic and acidic residues" evidence="7">
    <location>
        <begin position="912"/>
        <end position="924"/>
    </location>
</feature>
<feature type="compositionally biased region" description="Low complexity" evidence="7">
    <location>
        <begin position="499"/>
        <end position="517"/>
    </location>
</feature>
<protein>
    <recommendedName>
        <fullName evidence="10">Transmembrane protein</fullName>
    </recommendedName>
</protein>
<feature type="region of interest" description="Disordered" evidence="7">
    <location>
        <begin position="876"/>
        <end position="966"/>
    </location>
</feature>
<reference evidence="9" key="1">
    <citation type="journal article" date="2015" name="PLoS ONE">
        <title>Comprehensive Evaluation of Toxoplasma gondii VEG and Neospora caninum LIV Genomes with Tachyzoite Stage Transcriptome and Proteome Defines Novel Transcript Features.</title>
        <authorList>
            <person name="Ramaprasad A."/>
            <person name="Mourier T."/>
            <person name="Naeem R."/>
            <person name="Malas T.B."/>
            <person name="Moussa E."/>
            <person name="Panigrahi A."/>
            <person name="Vermont S.J."/>
            <person name="Otto T.D."/>
            <person name="Wastling J."/>
            <person name="Pain A."/>
        </authorList>
    </citation>
    <scope>NUCLEOTIDE SEQUENCE</scope>
    <source>
        <strain evidence="9">Liverpool</strain>
    </source>
</reference>
<comment type="subcellular location">
    <subcellularLocation>
        <location evidence="1">Membrane</location>
        <topology evidence="1">Multi-pass membrane protein</topology>
    </subcellularLocation>
</comment>
<feature type="region of interest" description="Disordered" evidence="7">
    <location>
        <begin position="124"/>
        <end position="176"/>
    </location>
</feature>
<feature type="transmembrane region" description="Helical" evidence="8">
    <location>
        <begin position="280"/>
        <end position="298"/>
    </location>
</feature>
<evidence type="ECO:0000256" key="3">
    <source>
        <dbReference type="ARBA" id="ARBA00022448"/>
    </source>
</evidence>
<evidence type="ECO:0000256" key="5">
    <source>
        <dbReference type="ARBA" id="ARBA00022989"/>
    </source>
</evidence>
<evidence type="ECO:0008006" key="10">
    <source>
        <dbReference type="Google" id="ProtNLM"/>
    </source>
</evidence>
<sequence>MAECTDSPDPPPRRTLSSFSERSEEEDLPEGQTSLLSPAPASSGWRVIACACLVVSLGTLNQIAGKIRSKPLGPFDYFVSLCNAILYCTVYTLALVVAYRWNIVPRENLSFVWPSLFPLSPGRPSPHAAASRSESSPPSPSLLPERSSSHSPSVHSPSVHSPSVHSLTPGSSPAHSSRSAVWPSSFASPLLSRRPAPPASNHLQSSSPSSRVSSSQASSFGAWRFFVLTGLCDACGNVLGFIAQPYVPGPLFSLATQVVVPFSCLCSLVLLRRRYSCPQLAALLLVSAGFFVAWYPLVASPKRLIHFSSLARNETSVSTPLPSRPLLWPFELERGDRTRATVSAVSLDLEARRARRRESAGERTEGGEATSSREERQTQRENRGRARVAEVHADGEGADGTQSLSTDGGKAERNAEPSAVGDVREAGGRNDVPEPGSAETPGNSGEDFFLQCREDGRSCLFFPQSPFPLFENVPYDPSVFVPLFEEDAVDRSCPSAAASSVSSASSSAPSLAVSPSPTLKTVSEPATPPRVSRGPGDSSRSRLFTHLRPDAARDSPVRENKANEGEQESGVETQRKAADGREGRKEKARLEWRGEVNSRLPRGPIDGRMDLSSVASGDAKRASFAVHGAKSETSASEAQTPRAFSGGLSLSAPSHSSAASPSVPLSAFSPPFESEERKRADPVAGAKPAEVDSSSVVWLYMLLVALSTLPTALSFAVKEKLMREYEEQQRPLDGDSAGILCISESGGLQTVRAIGSASLVSSGDEGDESEDVASDERLERRQAERERRQTATARRSSARGDGKARDGEETDSGYSRGEVGGAGVRVPAGLRIQHSGAKDQEEERQRMRETSQRRSGRSFRPVSGLLCAPLPCAFSADPLQPGENARTDQQRNEGARRGSPDHSKGCSGAVERGVRPRDTSEKQGEFFSQVEQPGASSTALPLGRSRSGFSVEQEQEESRNAARSLADCNAPSNEKQKLHILVICAHGSFFQLVWVLLSIPLSVFVGQAGNDSLTTYLSHAFRCFMNEADGLPPPLCRFALQAYCGYASVNILFNVSLIGFVSTASSLLTFICMKATLPLSIILYATFSWPLLDSQDVRVTSETTISLLLILLGIIWFHVETQKNQASFPPRGNPPCCWPLPCSRLFRFRR</sequence>
<evidence type="ECO:0000256" key="6">
    <source>
        <dbReference type="ARBA" id="ARBA00023136"/>
    </source>
</evidence>
<feature type="compositionally biased region" description="Basic and acidic residues" evidence="7">
    <location>
        <begin position="836"/>
        <end position="852"/>
    </location>
</feature>
<dbReference type="GO" id="GO:0016020">
    <property type="term" value="C:membrane"/>
    <property type="evidence" value="ECO:0007669"/>
    <property type="project" value="UniProtKB-SubCell"/>
</dbReference>
<feature type="transmembrane region" description="Helical" evidence="8">
    <location>
        <begin position="1099"/>
        <end position="1119"/>
    </location>
</feature>
<accession>A0A0F7UFK9</accession>
<evidence type="ECO:0000256" key="8">
    <source>
        <dbReference type="SAM" id="Phobius"/>
    </source>
</evidence>
<feature type="transmembrane region" description="Helical" evidence="8">
    <location>
        <begin position="77"/>
        <end position="99"/>
    </location>
</feature>
<gene>
    <name evidence="9" type="ORF">BN1204_044870</name>
</gene>
<feature type="compositionally biased region" description="Polar residues" evidence="7">
    <location>
        <begin position="929"/>
        <end position="939"/>
    </location>
</feature>
<name>A0A0F7UFK9_NEOCL</name>
<evidence type="ECO:0000313" key="9">
    <source>
        <dbReference type="EMBL" id="CEL68749.1"/>
    </source>
</evidence>
<feature type="compositionally biased region" description="Acidic residues" evidence="7">
    <location>
        <begin position="764"/>
        <end position="773"/>
    </location>
</feature>
<keyword evidence="3" id="KW-0813">Transport</keyword>
<comment type="similarity">
    <text evidence="2">Belongs to the CRT-like transporter family.</text>
</comment>
<feature type="compositionally biased region" description="Low complexity" evidence="7">
    <location>
        <begin position="124"/>
        <end position="167"/>
    </location>
</feature>
<feature type="transmembrane region" description="Helical" evidence="8">
    <location>
        <begin position="249"/>
        <end position="271"/>
    </location>
</feature>
<dbReference type="SUPFAM" id="SSF103481">
    <property type="entry name" value="Multidrug resistance efflux transporter EmrE"/>
    <property type="match status" value="1"/>
</dbReference>
<keyword evidence="5 8" id="KW-1133">Transmembrane helix</keyword>